<feature type="compositionally biased region" description="Polar residues" evidence="1">
    <location>
        <begin position="41"/>
        <end position="55"/>
    </location>
</feature>
<reference evidence="3" key="1">
    <citation type="submission" date="2023-03" db="EMBL/GenBank/DDBJ databases">
        <title>Chromosome-scale reference genome and RAD-based genetic map of yellow starthistle (Centaurea solstitialis) reveal putative structural variation and QTLs associated with invader traits.</title>
        <authorList>
            <person name="Reatini B."/>
            <person name="Cang F.A."/>
            <person name="Jiang Q."/>
            <person name="Mckibben M.T.W."/>
            <person name="Barker M.S."/>
            <person name="Rieseberg L.H."/>
            <person name="Dlugosch K.M."/>
        </authorList>
    </citation>
    <scope>NUCLEOTIDE SEQUENCE</scope>
    <source>
        <strain evidence="3">CAN-66</strain>
        <tissue evidence="3">Leaf</tissue>
    </source>
</reference>
<dbReference type="Proteomes" id="UP001172457">
    <property type="component" value="Unassembled WGS sequence"/>
</dbReference>
<keyword evidence="4" id="KW-1185">Reference proteome</keyword>
<organism evidence="3 4">
    <name type="scientific">Centaurea solstitialis</name>
    <name type="common">yellow star-thistle</name>
    <dbReference type="NCBI Taxonomy" id="347529"/>
    <lineage>
        <taxon>Eukaryota</taxon>
        <taxon>Viridiplantae</taxon>
        <taxon>Streptophyta</taxon>
        <taxon>Embryophyta</taxon>
        <taxon>Tracheophyta</taxon>
        <taxon>Spermatophyta</taxon>
        <taxon>Magnoliopsida</taxon>
        <taxon>eudicotyledons</taxon>
        <taxon>Gunneridae</taxon>
        <taxon>Pentapetalae</taxon>
        <taxon>asterids</taxon>
        <taxon>campanulids</taxon>
        <taxon>Asterales</taxon>
        <taxon>Asteraceae</taxon>
        <taxon>Carduoideae</taxon>
        <taxon>Cardueae</taxon>
        <taxon>Centaureinae</taxon>
        <taxon>Centaurea</taxon>
    </lineage>
</organism>
<accession>A0AA38W352</accession>
<gene>
    <name evidence="3" type="ORF">OSB04_un000893</name>
</gene>
<dbReference type="CDD" id="cd09272">
    <property type="entry name" value="RNase_HI_RT_Ty1"/>
    <property type="match status" value="1"/>
</dbReference>
<evidence type="ECO:0000313" key="3">
    <source>
        <dbReference type="EMBL" id="KAJ9535939.1"/>
    </source>
</evidence>
<feature type="region of interest" description="Disordered" evidence="1">
    <location>
        <begin position="1"/>
        <end position="87"/>
    </location>
</feature>
<feature type="compositionally biased region" description="Low complexity" evidence="1">
    <location>
        <begin position="28"/>
        <end position="40"/>
    </location>
</feature>
<dbReference type="Pfam" id="PF07727">
    <property type="entry name" value="RVT_2"/>
    <property type="match status" value="1"/>
</dbReference>
<evidence type="ECO:0000313" key="4">
    <source>
        <dbReference type="Proteomes" id="UP001172457"/>
    </source>
</evidence>
<sequence>MKNNNGENGLTHTNSPIIINDTPPPLSPTVTSTPLSTPETNTQSSTPSNISFPTQSNPPPVTLSPTSTSSPSSVSPILPPRTRKPNTKYYNPHFVNSTTLHPIPLALEPHTYLQASKDPLWRQAMDTEYNALLRNHTWELVPPTSRPPIPCKWIFRIKRHPNGTIDKYKSRLVAKGFLQEYGKDYFDTFSPVTKPVTIRTVISLALSRGWSLRQLDVNNAFLHGTLQEEVYMVQPPGYTNPQYPNHICKLKRSLYGLKQAPRAWYMALTSFLLDSGFKKSLADASLFIYNRDKILCYFMVYVDDIILTGITNSFLNQFVTKLASRFSIKDLGYPSHFLGVELIPTTHRLFLSQHRHILDLLTAHRMDGAKPVLTPSCSSETLKLDDGTPRVDPSPYRKLVGSLQYLAFTRPDISFAVNKLSQFMHDPSQTHWQALKRLLRYLKGTMYHGLFLNKKSPMELTAFSDSDWGGVSTAGRSTTAYILYLGSNIISWKSAKQKSVSRSSTEAEYKALANAAAELAWVENLLIELGLTLPAPPRLYCDNTGATYLCANPVYHSRMKHIALDYHFVREKVAAGSLRVHHINSTDQLADALTKPLSRAPFLSLRSKIGVSDGSSILRGRITNNNTAHN</sequence>
<feature type="compositionally biased region" description="Polar residues" evidence="1">
    <location>
        <begin position="1"/>
        <end position="17"/>
    </location>
</feature>
<dbReference type="InterPro" id="IPR043502">
    <property type="entry name" value="DNA/RNA_pol_sf"/>
</dbReference>
<dbReference type="AlphaFoldDB" id="A0AA38W352"/>
<name>A0AA38W352_9ASTR</name>
<dbReference type="PANTHER" id="PTHR11439:SF450">
    <property type="entry name" value="REVERSE TRANSCRIPTASE TY1_COPIA-TYPE DOMAIN-CONTAINING PROTEIN"/>
    <property type="match status" value="1"/>
</dbReference>
<feature type="compositionally biased region" description="Low complexity" evidence="1">
    <location>
        <begin position="63"/>
        <end position="76"/>
    </location>
</feature>
<dbReference type="InterPro" id="IPR013103">
    <property type="entry name" value="RVT_2"/>
</dbReference>
<comment type="caution">
    <text evidence="3">The sequence shown here is derived from an EMBL/GenBank/DDBJ whole genome shotgun (WGS) entry which is preliminary data.</text>
</comment>
<dbReference type="PANTHER" id="PTHR11439">
    <property type="entry name" value="GAG-POL-RELATED RETROTRANSPOSON"/>
    <property type="match status" value="1"/>
</dbReference>
<dbReference type="EMBL" id="JARYMX010000091">
    <property type="protein sequence ID" value="KAJ9535939.1"/>
    <property type="molecule type" value="Genomic_DNA"/>
</dbReference>
<evidence type="ECO:0000259" key="2">
    <source>
        <dbReference type="Pfam" id="PF07727"/>
    </source>
</evidence>
<feature type="domain" description="Reverse transcriptase Ty1/copia-type" evidence="2">
    <location>
        <begin position="135"/>
        <end position="376"/>
    </location>
</feature>
<proteinExistence type="predicted"/>
<evidence type="ECO:0000256" key="1">
    <source>
        <dbReference type="SAM" id="MobiDB-lite"/>
    </source>
</evidence>
<protein>
    <recommendedName>
        <fullName evidence="2">Reverse transcriptase Ty1/copia-type domain-containing protein</fullName>
    </recommendedName>
</protein>
<dbReference type="SUPFAM" id="SSF56672">
    <property type="entry name" value="DNA/RNA polymerases"/>
    <property type="match status" value="1"/>
</dbReference>